<feature type="transmembrane region" description="Helical" evidence="2">
    <location>
        <begin position="165"/>
        <end position="184"/>
    </location>
</feature>
<gene>
    <name evidence="3" type="ORF">NRB20_36380</name>
</gene>
<keyword evidence="2" id="KW-1133">Transmembrane helix</keyword>
<accession>A0A7K0D457</accession>
<feature type="transmembrane region" description="Helical" evidence="2">
    <location>
        <begin position="130"/>
        <end position="153"/>
    </location>
</feature>
<evidence type="ECO:0000313" key="3">
    <source>
        <dbReference type="EMBL" id="MQY20533.1"/>
    </source>
</evidence>
<comment type="caution">
    <text evidence="3">The sequence shown here is derived from an EMBL/GenBank/DDBJ whole genome shotgun (WGS) entry which is preliminary data.</text>
</comment>
<sequence>MTLLNESDSGESEDIAAHDTDCDASGTDEQQSNTTVEPEGDTRPSDDSVRSDAWNLLTRIAFRFAFCYFGLFGAAAILGLLPILLAGTGIHLSWASVLNLLGILTPLIEWIATHVLGIRVVSMQLGSDSAFQWTALLLMATLAATATLIWSILDRHRLEYRRLHTWFLLFVRFVLVAAMFYFGMAKAIPTQMPFILNRLVEPYGNFSPEGALWSQVSASQPYEIMLGVAELLGGLLLLVPYTTTAGALLCSVDLTQVFVLNMTYGIRLKTVSSHLLILSLLLLAPRLRRLAIVLFSDRPAPAAETTPLFRTRRGNRISTLAQVLVGLLLLGTVARQNWSQWTTPTPALYGIYQVDGFSSEGYRRDPLLTDELRWRRVVFDKPFHVTDPLVLTIQHMDDSFEEYGGTIDPRRHIIDMSHRIELGTYRETPVHVRLTYWWPGTNRLVIDANDYSGHRIHAWLTKLDPKTFPLTDNTFSWIQEHPNNR</sequence>
<evidence type="ECO:0000256" key="1">
    <source>
        <dbReference type="SAM" id="MobiDB-lite"/>
    </source>
</evidence>
<dbReference type="RefSeq" id="WP_227833629.1">
    <property type="nucleotide sequence ID" value="NZ_WEGK01000007.1"/>
</dbReference>
<keyword evidence="2" id="KW-0812">Transmembrane</keyword>
<feature type="compositionally biased region" description="Polar residues" evidence="1">
    <location>
        <begin position="27"/>
        <end position="36"/>
    </location>
</feature>
<reference evidence="3 4" key="1">
    <citation type="submission" date="2019-10" db="EMBL/GenBank/DDBJ databases">
        <title>Nocardia macrotermitis sp. nov. and Nocardia aurantia sp. nov., isolated from the gut of fungus growing-termite Macrotermes natalensis.</title>
        <authorList>
            <person name="Benndorf R."/>
            <person name="Schwitalla J."/>
            <person name="Martin K."/>
            <person name="De Beer W."/>
            <person name="Kaster A.-K."/>
            <person name="Vollmers J."/>
            <person name="Poulsen M."/>
            <person name="Beemelmanns C."/>
        </authorList>
    </citation>
    <scope>NUCLEOTIDE SEQUENCE [LARGE SCALE GENOMIC DNA]</scope>
    <source>
        <strain evidence="3 4">RB20</strain>
    </source>
</reference>
<dbReference type="Proteomes" id="UP000438448">
    <property type="component" value="Unassembled WGS sequence"/>
</dbReference>
<protein>
    <recommendedName>
        <fullName evidence="5">DoxX family protein</fullName>
    </recommendedName>
</protein>
<proteinExistence type="predicted"/>
<keyword evidence="4" id="KW-1185">Reference proteome</keyword>
<evidence type="ECO:0008006" key="5">
    <source>
        <dbReference type="Google" id="ProtNLM"/>
    </source>
</evidence>
<feature type="transmembrane region" description="Helical" evidence="2">
    <location>
        <begin position="60"/>
        <end position="85"/>
    </location>
</feature>
<dbReference type="EMBL" id="WEGK01000007">
    <property type="protein sequence ID" value="MQY20533.1"/>
    <property type="molecule type" value="Genomic_DNA"/>
</dbReference>
<feature type="region of interest" description="Disordered" evidence="1">
    <location>
        <begin position="1"/>
        <end position="48"/>
    </location>
</feature>
<name>A0A7K0D457_9NOCA</name>
<organism evidence="3 4">
    <name type="scientific">Nocardia macrotermitis</name>
    <dbReference type="NCBI Taxonomy" id="2585198"/>
    <lineage>
        <taxon>Bacteria</taxon>
        <taxon>Bacillati</taxon>
        <taxon>Actinomycetota</taxon>
        <taxon>Actinomycetes</taxon>
        <taxon>Mycobacteriales</taxon>
        <taxon>Nocardiaceae</taxon>
        <taxon>Nocardia</taxon>
    </lineage>
</organism>
<dbReference type="AlphaFoldDB" id="A0A7K0D457"/>
<evidence type="ECO:0000313" key="4">
    <source>
        <dbReference type="Proteomes" id="UP000438448"/>
    </source>
</evidence>
<keyword evidence="2" id="KW-0472">Membrane</keyword>
<evidence type="ECO:0000256" key="2">
    <source>
        <dbReference type="SAM" id="Phobius"/>
    </source>
</evidence>
<feature type="transmembrane region" description="Helical" evidence="2">
    <location>
        <begin position="97"/>
        <end position="118"/>
    </location>
</feature>